<evidence type="ECO:0000313" key="1">
    <source>
        <dbReference type="EMBL" id="KAJ4927203.1"/>
    </source>
</evidence>
<sequence length="170" mass="18192">MTLSLTLIVRAHSSGSTGAWAGLPALECYSVWEEEEEEAGLNICEVAASPARTGGRLVSDLVSGVTGESTRSVRAKLCGSRIRPEPPRSLAMEMMEGDVTDKLDDMSSVYDFDPITGNIPATKVEITVSCRYDVDSKSPDLSKHDFLGQTFCTLGEIVGSPASRLEKSMG</sequence>
<feature type="non-terminal residue" evidence="1">
    <location>
        <position position="1"/>
    </location>
</feature>
<evidence type="ECO:0000313" key="2">
    <source>
        <dbReference type="Proteomes" id="UP001219934"/>
    </source>
</evidence>
<gene>
    <name evidence="1" type="ORF">JOQ06_014938</name>
</gene>
<organism evidence="1 2">
    <name type="scientific">Pogonophryne albipinna</name>
    <dbReference type="NCBI Taxonomy" id="1090488"/>
    <lineage>
        <taxon>Eukaryota</taxon>
        <taxon>Metazoa</taxon>
        <taxon>Chordata</taxon>
        <taxon>Craniata</taxon>
        <taxon>Vertebrata</taxon>
        <taxon>Euteleostomi</taxon>
        <taxon>Actinopterygii</taxon>
        <taxon>Neopterygii</taxon>
        <taxon>Teleostei</taxon>
        <taxon>Neoteleostei</taxon>
        <taxon>Acanthomorphata</taxon>
        <taxon>Eupercaria</taxon>
        <taxon>Perciformes</taxon>
        <taxon>Notothenioidei</taxon>
        <taxon>Pogonophryne</taxon>
    </lineage>
</organism>
<proteinExistence type="predicted"/>
<protein>
    <submittedName>
        <fullName evidence="1">Uncharacterized protein</fullName>
    </submittedName>
</protein>
<accession>A0AAD6ALZ4</accession>
<dbReference type="AlphaFoldDB" id="A0AAD6ALZ4"/>
<name>A0AAD6ALZ4_9TELE</name>
<dbReference type="Proteomes" id="UP001219934">
    <property type="component" value="Unassembled WGS sequence"/>
</dbReference>
<comment type="caution">
    <text evidence="1">The sequence shown here is derived from an EMBL/GenBank/DDBJ whole genome shotgun (WGS) entry which is preliminary data.</text>
</comment>
<dbReference type="EMBL" id="JAPTMU010000019">
    <property type="protein sequence ID" value="KAJ4927203.1"/>
    <property type="molecule type" value="Genomic_DNA"/>
</dbReference>
<keyword evidence="2" id="KW-1185">Reference proteome</keyword>
<reference evidence="1" key="1">
    <citation type="submission" date="2022-11" db="EMBL/GenBank/DDBJ databases">
        <title>Chromosome-level genome of Pogonophryne albipinna.</title>
        <authorList>
            <person name="Jo E."/>
        </authorList>
    </citation>
    <scope>NUCLEOTIDE SEQUENCE</scope>
    <source>
        <strain evidence="1">SGF0006</strain>
        <tissue evidence="1">Muscle</tissue>
    </source>
</reference>